<evidence type="ECO:0000256" key="3">
    <source>
        <dbReference type="ARBA" id="ARBA00022452"/>
    </source>
</evidence>
<dbReference type="Gene3D" id="2.40.160.10">
    <property type="entry name" value="Porin"/>
    <property type="match status" value="1"/>
</dbReference>
<keyword evidence="4" id="KW-0812">Transmembrane</keyword>
<dbReference type="GO" id="GO:0009279">
    <property type="term" value="C:cell outer membrane"/>
    <property type="evidence" value="ECO:0007669"/>
    <property type="project" value="UniProtKB-SubCell"/>
</dbReference>
<evidence type="ECO:0000256" key="2">
    <source>
        <dbReference type="ARBA" id="ARBA00007539"/>
    </source>
</evidence>
<evidence type="ECO:0000256" key="1">
    <source>
        <dbReference type="ARBA" id="ARBA00004571"/>
    </source>
</evidence>
<dbReference type="RefSeq" id="WP_015870209.1">
    <property type="nucleotide sequence ID" value="NC_012779.2"/>
</dbReference>
<dbReference type="PRINTS" id="PR00183">
    <property type="entry name" value="ECOLIPORIN"/>
</dbReference>
<dbReference type="InterPro" id="IPR001897">
    <property type="entry name" value="Porin_gammaproteobac"/>
</dbReference>
<dbReference type="GeneID" id="69537853"/>
<dbReference type="OrthoDB" id="6212428at2"/>
<dbReference type="InterPro" id="IPR001702">
    <property type="entry name" value="Porin_Gram-ve"/>
</dbReference>
<dbReference type="Proteomes" id="UP000001485">
    <property type="component" value="Chromosome"/>
</dbReference>
<evidence type="ECO:0000313" key="10">
    <source>
        <dbReference type="EMBL" id="ACR68016.1"/>
    </source>
</evidence>
<feature type="chain" id="PRO_5002946927" evidence="9">
    <location>
        <begin position="22"/>
        <end position="402"/>
    </location>
</feature>
<reference evidence="10 11" key="2">
    <citation type="journal article" date="2012" name="J. Bacteriol.">
        <title>Genome Sequence of Edwardsiella ictaluri 93-146, a Strain Associated with a Natural Channel Catfish Outbreak of Enteric Septicemia of Catfish.</title>
        <authorList>
            <person name="Williams M.L."/>
            <person name="Gillaspy A.F."/>
            <person name="Dyer D.W."/>
            <person name="Thune R.L."/>
            <person name="Waldbieser G.C."/>
            <person name="Schuster S.C."/>
            <person name="Gipson J."/>
            <person name="Zaitshik J."/>
            <person name="Landry C."/>
            <person name="Banes M.M."/>
            <person name="Lawrence M.L."/>
        </authorList>
    </citation>
    <scope>NUCLEOTIDE SEQUENCE [LARGE SCALE GENOMIC DNA]</scope>
    <source>
        <strain evidence="10 11">93-146</strain>
    </source>
</reference>
<dbReference type="PANTHER" id="PTHR34501">
    <property type="entry name" value="PROTEIN YDDL-RELATED"/>
    <property type="match status" value="1"/>
</dbReference>
<feature type="region of interest" description="Disordered" evidence="8">
    <location>
        <begin position="199"/>
        <end position="218"/>
    </location>
</feature>
<keyword evidence="3" id="KW-1134">Transmembrane beta strand</keyword>
<keyword evidence="6" id="KW-0472">Membrane</keyword>
<dbReference type="AlphaFoldDB" id="C5BH80"/>
<evidence type="ECO:0000256" key="7">
    <source>
        <dbReference type="ARBA" id="ARBA00023237"/>
    </source>
</evidence>
<dbReference type="PANTHER" id="PTHR34501:SF8">
    <property type="entry name" value="OUTER MEMBRANE PORIN N-RELATED"/>
    <property type="match status" value="1"/>
</dbReference>
<dbReference type="SUPFAM" id="SSF56935">
    <property type="entry name" value="Porins"/>
    <property type="match status" value="1"/>
</dbReference>
<dbReference type="SMR" id="C5BH80"/>
<evidence type="ECO:0000256" key="5">
    <source>
        <dbReference type="ARBA" id="ARBA00022729"/>
    </source>
</evidence>
<proteinExistence type="inferred from homology"/>
<dbReference type="EMBL" id="CP001600">
    <property type="protein sequence ID" value="ACR68016.1"/>
    <property type="molecule type" value="Genomic_DNA"/>
</dbReference>
<dbReference type="GO" id="GO:0015288">
    <property type="term" value="F:porin activity"/>
    <property type="evidence" value="ECO:0007669"/>
    <property type="project" value="InterPro"/>
</dbReference>
<dbReference type="GO" id="GO:0034220">
    <property type="term" value="P:monoatomic ion transmembrane transport"/>
    <property type="evidence" value="ECO:0007669"/>
    <property type="project" value="InterPro"/>
</dbReference>
<evidence type="ECO:0000256" key="8">
    <source>
        <dbReference type="SAM" id="MobiDB-lite"/>
    </source>
</evidence>
<keyword evidence="5 9" id="KW-0732">Signal</keyword>
<dbReference type="InterPro" id="IPR023614">
    <property type="entry name" value="Porin_dom_sf"/>
</dbReference>
<organism evidence="10 11">
    <name type="scientific">Edwardsiella ictaluri (strain 93-146)</name>
    <dbReference type="NCBI Taxonomy" id="634503"/>
    <lineage>
        <taxon>Bacteria</taxon>
        <taxon>Pseudomonadati</taxon>
        <taxon>Pseudomonadota</taxon>
        <taxon>Gammaproteobacteria</taxon>
        <taxon>Enterobacterales</taxon>
        <taxon>Hafniaceae</taxon>
        <taxon>Edwardsiella</taxon>
    </lineage>
</organism>
<dbReference type="InterPro" id="IPR050298">
    <property type="entry name" value="Gram-neg_bact_OMP"/>
</dbReference>
<feature type="signal peptide" evidence="9">
    <location>
        <begin position="1"/>
        <end position="21"/>
    </location>
</feature>
<dbReference type="InterPro" id="IPR033900">
    <property type="entry name" value="Gram_neg_porin_domain"/>
</dbReference>
<dbReference type="Pfam" id="PF00267">
    <property type="entry name" value="Porin_1"/>
    <property type="match status" value="1"/>
</dbReference>
<gene>
    <name evidence="10" type="ordered locus">NT01EI_0795</name>
</gene>
<dbReference type="HOGENOM" id="CLU_058202_0_0_6"/>
<reference evidence="11" key="1">
    <citation type="submission" date="2009-03" db="EMBL/GenBank/DDBJ databases">
        <title>Complete genome sequence of Edwardsiella ictaluri 93-146.</title>
        <authorList>
            <person name="Williams M.L."/>
            <person name="Gillaspy A.F."/>
            <person name="Dyer D.W."/>
            <person name="Thune R.L."/>
            <person name="Waldbieser G.C."/>
            <person name="Schuster S.C."/>
            <person name="Gipson J."/>
            <person name="Zaitshik J."/>
            <person name="Landry C."/>
            <person name="Lawrence M.L."/>
        </authorList>
    </citation>
    <scope>NUCLEOTIDE SEQUENCE [LARGE SCALE GENOMIC DNA]</scope>
    <source>
        <strain evidence="11">93-146</strain>
    </source>
</reference>
<keyword evidence="7" id="KW-0998">Cell outer membrane</keyword>
<evidence type="ECO:0000256" key="4">
    <source>
        <dbReference type="ARBA" id="ARBA00022692"/>
    </source>
</evidence>
<evidence type="ECO:0000256" key="6">
    <source>
        <dbReference type="ARBA" id="ARBA00023136"/>
    </source>
</evidence>
<protein>
    <submittedName>
        <fullName evidence="10">Gram-negative porin family protein</fullName>
    </submittedName>
</protein>
<dbReference type="CDD" id="cd00342">
    <property type="entry name" value="gram_neg_porins"/>
    <property type="match status" value="1"/>
</dbReference>
<dbReference type="KEGG" id="eic:NT01EI_0795"/>
<sequence>MKYKYLAVAIPVLLAAGMANSAEIYNKNGNKLDLYGRLAGEFYSGEGNGDDSYARLGFKGETQINEVLTGYGRWEFQTKASRDEGNPNSYTRLGFVGFNITQFGSLDYGRNNGVLKDVENFTDVFPVYGGDSYTMTDNYMTGRANNLATYRNRNFFNLIDGLNIALQYQGKNEGNGDEVKRTIPVKNAVTGNIENISVSEKRDLQSGTSNRGNASVRRDNGDGVALAVTYELPIGIGLAAAYSGSDRSDAQTSGLLGKARGQRAEAWTIAAKYDANNLYLAAMYAETRNMTPFNKNNLIANKTQNFEAVAQYQFDFGLRPSIGYVLSRGLDLNADSGTLGDGSSVKSADLVNYLSFGAEFALNKNMLTYIEYKVNLLDEDKFSRSNNVDTDNQVGIGIQYNF</sequence>
<name>C5BH80_EDWI9</name>
<comment type="similarity">
    <text evidence="2">Belongs to the Gram-negative porin family.</text>
</comment>
<dbReference type="PATRIC" id="fig|634503.3.peg.721"/>
<dbReference type="PRINTS" id="PR00182">
    <property type="entry name" value="ECOLNEIPORIN"/>
</dbReference>
<evidence type="ECO:0000313" key="11">
    <source>
        <dbReference type="Proteomes" id="UP000001485"/>
    </source>
</evidence>
<evidence type="ECO:0000256" key="9">
    <source>
        <dbReference type="SAM" id="SignalP"/>
    </source>
</evidence>
<accession>C5BH80</accession>
<dbReference type="STRING" id="67780.B6E78_14595"/>
<comment type="subcellular location">
    <subcellularLocation>
        <location evidence="1">Cell outer membrane</location>
        <topology evidence="1">Multi-pass membrane protein</topology>
    </subcellularLocation>
</comment>